<dbReference type="KEGG" id="fox:FOXG_19637"/>
<organism evidence="5 6">
    <name type="scientific">Fusarium oxysporum f. sp. lycopersici (strain 4287 / CBS 123668 / FGSC 9935 / NRRL 34936)</name>
    <name type="common">Fusarium vascular wilt of tomato</name>
    <dbReference type="NCBI Taxonomy" id="426428"/>
    <lineage>
        <taxon>Eukaryota</taxon>
        <taxon>Fungi</taxon>
        <taxon>Dikarya</taxon>
        <taxon>Ascomycota</taxon>
        <taxon>Pezizomycotina</taxon>
        <taxon>Sordariomycetes</taxon>
        <taxon>Hypocreomycetidae</taxon>
        <taxon>Hypocreales</taxon>
        <taxon>Nectriaceae</taxon>
        <taxon>Fusarium</taxon>
        <taxon>Fusarium oxysporum species complex</taxon>
    </lineage>
</organism>
<dbReference type="GeneID" id="28960064"/>
<dbReference type="EMBL" id="DS231704">
    <property type="protein sequence ID" value="KNB06336.1"/>
    <property type="molecule type" value="Genomic_DNA"/>
</dbReference>
<proteinExistence type="predicted"/>
<evidence type="ECO:0000313" key="3">
    <source>
        <dbReference type="EMBL" id="KNB04648.1"/>
    </source>
</evidence>
<dbReference type="RefSeq" id="XP_018244628.1">
    <property type="nucleotide sequence ID" value="XM_018399989.1"/>
</dbReference>
<evidence type="ECO:0000313" key="6">
    <source>
        <dbReference type="Proteomes" id="UP000009097"/>
    </source>
</evidence>
<dbReference type="VEuPathDB" id="FungiDB:FOXG_19724"/>
<reference evidence="5" key="1">
    <citation type="submission" date="2007-04" db="EMBL/GenBank/DDBJ databases">
        <authorList>
            <consortium name="The Broad Institute Genome Sequencing Platform"/>
            <person name="Birren B."/>
            <person name="Lander E."/>
            <person name="Galagan J."/>
            <person name="Nusbaum C."/>
            <person name="Devon K."/>
            <person name="Ma L.-J."/>
            <person name="Jaffe D."/>
            <person name="Butler J."/>
            <person name="Alvarez P."/>
            <person name="Gnerre S."/>
            <person name="Grabherr M."/>
            <person name="Kleber M."/>
            <person name="Mauceli E."/>
            <person name="Brockman W."/>
            <person name="MacCallum I.A."/>
            <person name="Young S."/>
            <person name="LaButti K."/>
            <person name="DeCaprio D."/>
            <person name="Crawford M."/>
            <person name="Koehrsen M."/>
            <person name="Engels R."/>
            <person name="Montgomery P."/>
            <person name="Pearson M."/>
            <person name="Howarth C."/>
            <person name="Larson L."/>
            <person name="White J."/>
            <person name="O'Leary S."/>
            <person name="Kodira C."/>
            <person name="Zeng Q."/>
            <person name="Yandava C."/>
            <person name="Alvarado L."/>
            <person name="Kistler C."/>
            <person name="Shim W.-B."/>
            <person name="Kang S."/>
            <person name="Woloshuk C."/>
        </authorList>
    </citation>
    <scope>NUCLEOTIDE SEQUENCE</scope>
    <source>
        <strain evidence="5">4287</strain>
    </source>
</reference>
<dbReference type="KEGG" id="fox:FOXG_19302"/>
<dbReference type="VEuPathDB" id="FungiDB:FOXG_19358"/>
<sequence length="96" mass="10375">MSGFGEKPFGLSQQRPAGFGAFGSNISDSNRPGGWTLGSGAPSSTGSFDATIRSSYETSGSPIIRSRHFLRDPVDELGGRIPTRDNYYQYARNLCH</sequence>
<feature type="region of interest" description="Disordered" evidence="1">
    <location>
        <begin position="1"/>
        <end position="53"/>
    </location>
</feature>
<evidence type="ECO:0000313" key="4">
    <source>
        <dbReference type="EMBL" id="KNB06336.1"/>
    </source>
</evidence>
<reference evidence="5" key="2">
    <citation type="journal article" date="2010" name="Nature">
        <title>Comparative genomics reveals mobile pathogenicity chromosomes in Fusarium.</title>
        <authorList>
            <person name="Ma L.J."/>
            <person name="van der Does H.C."/>
            <person name="Borkovich K.A."/>
            <person name="Coleman J.J."/>
            <person name="Daboussi M.J."/>
            <person name="Di Pietro A."/>
            <person name="Dufresne M."/>
            <person name="Freitag M."/>
            <person name="Grabherr M."/>
            <person name="Henrissat B."/>
            <person name="Houterman P.M."/>
            <person name="Kang S."/>
            <person name="Shim W.B."/>
            <person name="Woloshuk C."/>
            <person name="Xie X."/>
            <person name="Xu J.R."/>
            <person name="Antoniw J."/>
            <person name="Baker S.E."/>
            <person name="Bluhm B.H."/>
            <person name="Breakspear A."/>
            <person name="Brown D.W."/>
            <person name="Butchko R.A."/>
            <person name="Chapman S."/>
            <person name="Coulson R."/>
            <person name="Coutinho P.M."/>
            <person name="Danchin E.G."/>
            <person name="Diener A."/>
            <person name="Gale L.R."/>
            <person name="Gardiner D.M."/>
            <person name="Goff S."/>
            <person name="Hammond-Kosack K.E."/>
            <person name="Hilburn K."/>
            <person name="Hua-Van A."/>
            <person name="Jonkers W."/>
            <person name="Kazan K."/>
            <person name="Kodira C.D."/>
            <person name="Koehrsen M."/>
            <person name="Kumar L."/>
            <person name="Lee Y.H."/>
            <person name="Li L."/>
            <person name="Manners J.M."/>
            <person name="Miranda-Saavedra D."/>
            <person name="Mukherjee M."/>
            <person name="Park G."/>
            <person name="Park J."/>
            <person name="Park S.Y."/>
            <person name="Proctor R.H."/>
            <person name="Regev A."/>
            <person name="Ruiz-Roldan M.C."/>
            <person name="Sain D."/>
            <person name="Sakthikumar S."/>
            <person name="Sykes S."/>
            <person name="Schwartz D.C."/>
            <person name="Turgeon B.G."/>
            <person name="Wapinski I."/>
            <person name="Yoder O."/>
            <person name="Young S."/>
            <person name="Zeng Q."/>
            <person name="Zhou S."/>
            <person name="Galagan J."/>
            <person name="Cuomo C.A."/>
            <person name="Kistler H.C."/>
            <person name="Rep M."/>
        </authorList>
    </citation>
    <scope>NUCLEOTIDE SEQUENCE [LARGE SCALE GENOMIC DNA]</scope>
    <source>
        <strain evidence="5">4287</strain>
    </source>
</reference>
<protein>
    <submittedName>
        <fullName evidence="5">Uncharacterized protein</fullName>
    </submittedName>
</protein>
<dbReference type="RefSeq" id="XP_018242693.1">
    <property type="nucleotide sequence ID" value="XM_018399571.1"/>
</dbReference>
<dbReference type="RefSeq" id="XP_018244381.1">
    <property type="nucleotide sequence ID" value="XM_018399898.1"/>
</dbReference>
<dbReference type="VEuPathDB" id="FungiDB:FOXG_19302"/>
<evidence type="ECO:0000313" key="5">
    <source>
        <dbReference type="EMBL" id="KNB06583.1"/>
    </source>
</evidence>
<dbReference type="EMBL" id="DS231704">
    <property type="protein sequence ID" value="KNB06583.1"/>
    <property type="molecule type" value="Genomic_DNA"/>
</dbReference>
<name>A0A0J9V5Y7_FUSO4</name>
<evidence type="ECO:0000313" key="2">
    <source>
        <dbReference type="EMBL" id="KNB04457.1"/>
    </source>
</evidence>
<gene>
    <name evidence="2" type="ORF">FOXG_19302</name>
    <name evidence="3" type="ORF">FOXG_19358</name>
    <name evidence="4" type="ORF">FOXG_19637</name>
    <name evidence="5" type="ORF">FOXG_19724</name>
</gene>
<dbReference type="AlphaFoldDB" id="A0A0J9V5Y7"/>
<dbReference type="GeneID" id="28960430"/>
<evidence type="ECO:0000256" key="1">
    <source>
        <dbReference type="SAM" id="MobiDB-lite"/>
    </source>
</evidence>
<dbReference type="Proteomes" id="UP000009097">
    <property type="component" value="Unassembled WGS sequence"/>
</dbReference>
<dbReference type="EMBL" id="DS231702">
    <property type="protein sequence ID" value="KNB04457.1"/>
    <property type="molecule type" value="Genomic_DNA"/>
</dbReference>
<dbReference type="RefSeq" id="XP_018242502.1">
    <property type="nucleotide sequence ID" value="XM_018399509.1"/>
</dbReference>
<dbReference type="KEGG" id="fox:FOXG_19724"/>
<dbReference type="KEGG" id="fox:FOXG_19358"/>
<accession>A0A0J9V5Y7</accession>
<dbReference type="GeneID" id="28960008"/>
<dbReference type="GeneID" id="28960343"/>
<dbReference type="VEuPathDB" id="FungiDB:FOXG_19637"/>
<feature type="compositionally biased region" description="Polar residues" evidence="1">
    <location>
        <begin position="41"/>
        <end position="53"/>
    </location>
</feature>
<dbReference type="EMBL" id="DS231702">
    <property type="protein sequence ID" value="KNB04648.1"/>
    <property type="molecule type" value="Genomic_DNA"/>
</dbReference>